<comment type="caution">
    <text evidence="1">The sequence shown here is derived from an EMBL/GenBank/DDBJ whole genome shotgun (WGS) entry which is preliminary data.</text>
</comment>
<keyword evidence="2" id="KW-1185">Reference proteome</keyword>
<dbReference type="EMBL" id="CM039429">
    <property type="protein sequence ID" value="KAI4348886.1"/>
    <property type="molecule type" value="Genomic_DNA"/>
</dbReference>
<gene>
    <name evidence="1" type="ORF">L6164_009552</name>
</gene>
<protein>
    <submittedName>
        <fullName evidence="1">Uncharacterized protein</fullName>
    </submittedName>
</protein>
<sequence>MQQSQPATTPAPAIQSSTPLSSGGSTAEAPPKQVALAMDRLSQAARLIADIRIGADRLLEALFIAAQPHQSNKPLQLFLKEDASMRQHLQDLRSLDLEERSIGVMKLEEETIEGGNIHGKQLEESGVLNESLRLRSNSWGLHMPLVCPDGAVVAYAWKRQLAGQAAASAVDRTRLALKAFTDQKRRFFPHLDNGLQKNERASKKHCGSEDITVDPMEELRYLRTLPDVLKRLEKEVPNLKISTYERLDWLKRASSLSSSTNENPPEHNFHASNKLRPGSLGVVTSEKVAVIELLFPSVLRAVVSLHPAGSIDPNAVAFFSPDEGGSHVHARGSSVYHIYRHITEYAATALQYFLGNQDETSLYSLLHWICSYQTLFTKSCSKCPRLLAMDKRSASPLPPVYRPYRQFSFSKVLSTISLKEQSADVTQAYHVGCIPDL</sequence>
<evidence type="ECO:0000313" key="2">
    <source>
        <dbReference type="Proteomes" id="UP000828941"/>
    </source>
</evidence>
<accession>A0ACB9PN11</accession>
<organism evidence="1 2">
    <name type="scientific">Bauhinia variegata</name>
    <name type="common">Purple orchid tree</name>
    <name type="synonym">Phanera variegata</name>
    <dbReference type="NCBI Taxonomy" id="167791"/>
    <lineage>
        <taxon>Eukaryota</taxon>
        <taxon>Viridiplantae</taxon>
        <taxon>Streptophyta</taxon>
        <taxon>Embryophyta</taxon>
        <taxon>Tracheophyta</taxon>
        <taxon>Spermatophyta</taxon>
        <taxon>Magnoliopsida</taxon>
        <taxon>eudicotyledons</taxon>
        <taxon>Gunneridae</taxon>
        <taxon>Pentapetalae</taxon>
        <taxon>rosids</taxon>
        <taxon>fabids</taxon>
        <taxon>Fabales</taxon>
        <taxon>Fabaceae</taxon>
        <taxon>Cercidoideae</taxon>
        <taxon>Cercideae</taxon>
        <taxon>Bauhiniinae</taxon>
        <taxon>Bauhinia</taxon>
    </lineage>
</organism>
<dbReference type="Proteomes" id="UP000828941">
    <property type="component" value="Chromosome 4"/>
</dbReference>
<name>A0ACB9PN11_BAUVA</name>
<proteinExistence type="predicted"/>
<evidence type="ECO:0000313" key="1">
    <source>
        <dbReference type="EMBL" id="KAI4348886.1"/>
    </source>
</evidence>
<reference evidence="1 2" key="1">
    <citation type="journal article" date="2022" name="DNA Res.">
        <title>Chromosomal-level genome assembly of the orchid tree Bauhinia variegata (Leguminosae; Cercidoideae) supports the allotetraploid origin hypothesis of Bauhinia.</title>
        <authorList>
            <person name="Zhong Y."/>
            <person name="Chen Y."/>
            <person name="Zheng D."/>
            <person name="Pang J."/>
            <person name="Liu Y."/>
            <person name="Luo S."/>
            <person name="Meng S."/>
            <person name="Qian L."/>
            <person name="Wei D."/>
            <person name="Dai S."/>
            <person name="Zhou R."/>
        </authorList>
    </citation>
    <scope>NUCLEOTIDE SEQUENCE [LARGE SCALE GENOMIC DNA]</scope>
    <source>
        <strain evidence="1">BV-YZ2020</strain>
    </source>
</reference>